<dbReference type="RefSeq" id="WP_263122993.1">
    <property type="nucleotide sequence ID" value="NZ_CP106753.1"/>
</dbReference>
<accession>A0ABY6DHD2</accession>
<reference evidence="1" key="1">
    <citation type="submission" date="2022-10" db="EMBL/GenBank/DDBJ databases">
        <title>Chitiniphilus purpureus sp. nov., a novel chitin-degrading bacterium isolated from crawfish pond sediment.</title>
        <authorList>
            <person name="Li K."/>
        </authorList>
    </citation>
    <scope>NUCLEOTIDE SEQUENCE</scope>
    <source>
        <strain evidence="1">CD1</strain>
    </source>
</reference>
<evidence type="ECO:0000313" key="2">
    <source>
        <dbReference type="Proteomes" id="UP001061302"/>
    </source>
</evidence>
<gene>
    <name evidence="1" type="ORF">N8I74_10480</name>
</gene>
<keyword evidence="2" id="KW-1185">Reference proteome</keyword>
<dbReference type="PANTHER" id="PTHR38453">
    <property type="entry name" value="CYTOPLASMIC PROTEIN-RELATED"/>
    <property type="match status" value="1"/>
</dbReference>
<dbReference type="PANTHER" id="PTHR38453:SF1">
    <property type="entry name" value="CYTOPLASMIC PROTEIN"/>
    <property type="match status" value="1"/>
</dbReference>
<dbReference type="Proteomes" id="UP001061302">
    <property type="component" value="Chromosome"/>
</dbReference>
<dbReference type="InterPro" id="IPR007423">
    <property type="entry name" value="Sel_put"/>
</dbReference>
<sequence length="122" mass="13396">MPELIIPGRAGGTPTEPDTDEAYARYLAGHAARHEPGLPMSRGAFERYSLGADWLGGLKDAAKKLVQTCRLMVGIHDYEYYLAHMQARHPDAVPLSREAFYRHCLEARFPGADAPAGARCPC</sequence>
<dbReference type="Pfam" id="PF04328">
    <property type="entry name" value="Sel_put"/>
    <property type="match status" value="1"/>
</dbReference>
<evidence type="ECO:0000313" key="1">
    <source>
        <dbReference type="EMBL" id="UXY13747.1"/>
    </source>
</evidence>
<name>A0ABY6DHD2_9NEIS</name>
<organism evidence="1 2">
    <name type="scientific">Chitiniphilus purpureus</name>
    <dbReference type="NCBI Taxonomy" id="2981137"/>
    <lineage>
        <taxon>Bacteria</taxon>
        <taxon>Pseudomonadati</taxon>
        <taxon>Pseudomonadota</taxon>
        <taxon>Betaproteobacteria</taxon>
        <taxon>Neisseriales</taxon>
        <taxon>Chitinibacteraceae</taxon>
        <taxon>Chitiniphilus</taxon>
    </lineage>
</organism>
<dbReference type="EMBL" id="CP106753">
    <property type="protein sequence ID" value="UXY13747.1"/>
    <property type="molecule type" value="Genomic_DNA"/>
</dbReference>
<proteinExistence type="predicted"/>
<protein>
    <submittedName>
        <fullName evidence="1">YbdD/YjiX family protein</fullName>
    </submittedName>
</protein>